<organism evidence="3 4">
    <name type="scientific">Marinovum algicola</name>
    <dbReference type="NCBI Taxonomy" id="42444"/>
    <lineage>
        <taxon>Bacteria</taxon>
        <taxon>Pseudomonadati</taxon>
        <taxon>Pseudomonadota</taxon>
        <taxon>Alphaproteobacteria</taxon>
        <taxon>Rhodobacterales</taxon>
        <taxon>Roseobacteraceae</taxon>
        <taxon>Marinovum</taxon>
    </lineage>
</organism>
<dbReference type="PROSITE" id="PS50234">
    <property type="entry name" value="VWFA"/>
    <property type="match status" value="1"/>
</dbReference>
<dbReference type="RefSeq" id="WP_083416033.1">
    <property type="nucleotide sequence ID" value="NZ_FNYY01000007.1"/>
</dbReference>
<proteinExistence type="predicted"/>
<evidence type="ECO:0000313" key="4">
    <source>
        <dbReference type="Proteomes" id="UP000182932"/>
    </source>
</evidence>
<dbReference type="Gene3D" id="3.40.50.410">
    <property type="entry name" value="von Willebrand factor, type A domain"/>
    <property type="match status" value="1"/>
</dbReference>
<accession>A0A975WAM5</accession>
<name>A0A975WAM5_9RHOB</name>
<protein>
    <submittedName>
        <fullName evidence="3">Ca-activated chloride channel family protein</fullName>
    </submittedName>
</protein>
<gene>
    <name evidence="3" type="ORF">SAMN04487940_107191</name>
</gene>
<dbReference type="Proteomes" id="UP000182932">
    <property type="component" value="Unassembled WGS sequence"/>
</dbReference>
<dbReference type="EMBL" id="FNYY01000007">
    <property type="protein sequence ID" value="SEJ58921.1"/>
    <property type="molecule type" value="Genomic_DNA"/>
</dbReference>
<feature type="signal peptide" evidence="1">
    <location>
        <begin position="1"/>
        <end position="20"/>
    </location>
</feature>
<dbReference type="PANTHER" id="PTHR10579:SF43">
    <property type="entry name" value="ZINC FINGER (C3HC4-TYPE RING FINGER) FAMILY PROTEIN"/>
    <property type="match status" value="1"/>
</dbReference>
<dbReference type="GeneID" id="80818670"/>
<dbReference type="SUPFAM" id="SSF53300">
    <property type="entry name" value="vWA-like"/>
    <property type="match status" value="1"/>
</dbReference>
<keyword evidence="1" id="KW-0732">Signal</keyword>
<feature type="chain" id="PRO_5036965803" evidence="1">
    <location>
        <begin position="21"/>
        <end position="813"/>
    </location>
</feature>
<evidence type="ECO:0000256" key="1">
    <source>
        <dbReference type="SAM" id="SignalP"/>
    </source>
</evidence>
<evidence type="ECO:0000313" key="3">
    <source>
        <dbReference type="EMBL" id="SEJ58921.1"/>
    </source>
</evidence>
<sequence length="813" mass="86691">MSFLRTLLVSLLALPGLLSAQENPRTILVLDGSGSMWGQIDGRAKIEIAQTVMGDLLAALPGDQELGLTAYGHRTKGDCSDIETLVAPGAGTRDAIATAVNGIQPRGKTPMTDAVTAAAEALRYTEEKATVILVSDGIETCNPDPCAAARALEQAGAEFTVHVVGFDVSDPEALEQMQCLAEETGGRFLTAANAGELGEALTEVAAAPEPMPVTVDFAATDGEDGPRIATPLIWSLSRGETAILDFERGATVSADLLPGDYLVSVLRPEDEASAEMTFAQGDAPQTVTLALPALLPPASLEAADSAPAGSTLPVTWDGPDAQNDYISVARPGDDGYETYAYTRKGSPAELLLPALPGDYELRYVLSDGRKTLATRPIAVTEVTASLDAADSVVAGAQLPVTWQGPDYANDYISVARPGDDGYESYVYTRKGSPGQLLMPPLPGDYELRYVMSQDRTVLATRRVTVTEVTATLASEDSALAGATLPVTWEGPDYANDYISIARLGDDGYENYAYTRKGSPAQVVMPTVPGDYELRYVMSQDRTVLATRPIAVVAISATLEAPAEAAAGQPLEVRWTGPDYANDYISVARPGDDGHEAYTYTRKGMPLSLTMPLVPGRYELRYVMSQDRTVLASLPIEVQDVQATLALPETARAGAPIVVNWEGPGYDRDYISISRPGDSRHDAYSYTRTGSPLLLRTPAVPGTYEVRYVAASNGTSVLARKEITLTEVSADLQAAERGAAGGNLAVHWDGPDFSDDYVSIARAQSSDDEYETYGRTSQDSPLILKLPEQPGAYELRYVVGQNRKVIARKPLTVE</sequence>
<dbReference type="SMART" id="SM00327">
    <property type="entry name" value="VWA"/>
    <property type="match status" value="1"/>
</dbReference>
<feature type="domain" description="VWFA" evidence="2">
    <location>
        <begin position="25"/>
        <end position="204"/>
    </location>
</feature>
<evidence type="ECO:0000259" key="2">
    <source>
        <dbReference type="PROSITE" id="PS50234"/>
    </source>
</evidence>
<reference evidence="3 4" key="1">
    <citation type="submission" date="2016-10" db="EMBL/GenBank/DDBJ databases">
        <authorList>
            <person name="Varghese N."/>
            <person name="Submissions S."/>
        </authorList>
    </citation>
    <scope>NUCLEOTIDE SEQUENCE [LARGE SCALE GENOMIC DNA]</scope>
    <source>
        <strain evidence="3 4">FF3</strain>
    </source>
</reference>
<dbReference type="AlphaFoldDB" id="A0A975WAM5"/>
<dbReference type="InterPro" id="IPR002035">
    <property type="entry name" value="VWF_A"/>
</dbReference>
<comment type="caution">
    <text evidence="3">The sequence shown here is derived from an EMBL/GenBank/DDBJ whole genome shotgun (WGS) entry which is preliminary data.</text>
</comment>
<dbReference type="InterPro" id="IPR036465">
    <property type="entry name" value="vWFA_dom_sf"/>
</dbReference>
<dbReference type="Pfam" id="PF13519">
    <property type="entry name" value="VWA_2"/>
    <property type="match status" value="1"/>
</dbReference>
<dbReference type="InterPro" id="IPR051266">
    <property type="entry name" value="CLCR"/>
</dbReference>
<keyword evidence="4" id="KW-1185">Reference proteome</keyword>
<dbReference type="PANTHER" id="PTHR10579">
    <property type="entry name" value="CALCIUM-ACTIVATED CHLORIDE CHANNEL REGULATOR"/>
    <property type="match status" value="1"/>
</dbReference>